<feature type="compositionally biased region" description="Basic and acidic residues" evidence="1">
    <location>
        <begin position="34"/>
        <end position="46"/>
    </location>
</feature>
<evidence type="ECO:0000313" key="2">
    <source>
        <dbReference type="EMBL" id="BCI68120.1"/>
    </source>
</evidence>
<organism evidence="2 3">
    <name type="scientific">Acetobacter aceti</name>
    <dbReference type="NCBI Taxonomy" id="435"/>
    <lineage>
        <taxon>Bacteria</taxon>
        <taxon>Pseudomonadati</taxon>
        <taxon>Pseudomonadota</taxon>
        <taxon>Alphaproteobacteria</taxon>
        <taxon>Acetobacterales</taxon>
        <taxon>Acetobacteraceae</taxon>
        <taxon>Acetobacter</taxon>
        <taxon>Acetobacter subgen. Acetobacter</taxon>
    </lineage>
</organism>
<feature type="region of interest" description="Disordered" evidence="1">
    <location>
        <begin position="70"/>
        <end position="110"/>
    </location>
</feature>
<dbReference type="EMBL" id="AP023326">
    <property type="protein sequence ID" value="BCI68120.1"/>
    <property type="molecule type" value="Genomic_DNA"/>
</dbReference>
<evidence type="ECO:0000256" key="1">
    <source>
        <dbReference type="SAM" id="MobiDB-lite"/>
    </source>
</evidence>
<dbReference type="Proteomes" id="UP000515220">
    <property type="component" value="Chromosome"/>
</dbReference>
<accession>A0A6S6PM45</accession>
<feature type="compositionally biased region" description="Basic and acidic residues" evidence="1">
    <location>
        <begin position="101"/>
        <end position="110"/>
    </location>
</feature>
<reference evidence="2 3" key="1">
    <citation type="submission" date="2020-07" db="EMBL/GenBank/DDBJ databases">
        <title>Complete Genome Sequence of an acetic acid bacterium, Acetobacter aceti JCM20276.</title>
        <authorList>
            <person name="Hirose Y."/>
            <person name="Mihara H."/>
        </authorList>
    </citation>
    <scope>NUCLEOTIDE SEQUENCE [LARGE SCALE GENOMIC DNA]</scope>
    <source>
        <strain evidence="2 3">JCM20276</strain>
    </source>
</reference>
<name>A0A6S6PM45_ACEAC</name>
<sequence length="110" mass="11980">MAHSWKTAKGRILAASIIASCIYNSPDAIASSPENKKEVSASDDSERGVVVSLADPKWIVPVPYEWSEGTDNIGVNGRGQRIFSRDNKDATKPKNKSSAGHSKEPIHYKK</sequence>
<gene>
    <name evidence="2" type="ORF">AAJCM20276_27440</name>
</gene>
<dbReference type="AlphaFoldDB" id="A0A6S6PM45"/>
<protein>
    <submittedName>
        <fullName evidence="2">Uncharacterized protein</fullName>
    </submittedName>
</protein>
<feature type="region of interest" description="Disordered" evidence="1">
    <location>
        <begin position="27"/>
        <end position="46"/>
    </location>
</feature>
<proteinExistence type="predicted"/>
<feature type="compositionally biased region" description="Basic and acidic residues" evidence="1">
    <location>
        <begin position="83"/>
        <end position="92"/>
    </location>
</feature>
<evidence type="ECO:0000313" key="3">
    <source>
        <dbReference type="Proteomes" id="UP000515220"/>
    </source>
</evidence>